<evidence type="ECO:0000313" key="1">
    <source>
        <dbReference type="EMBL" id="AFK47739.1"/>
    </source>
</evidence>
<reference evidence="1" key="1">
    <citation type="submission" date="2012-05" db="EMBL/GenBank/DDBJ databases">
        <authorList>
            <person name="Krishnakumar V."/>
            <person name="Cheung F."/>
            <person name="Xiao Y."/>
            <person name="Chan A."/>
            <person name="Moskal W.A."/>
            <person name="Town C.D."/>
        </authorList>
    </citation>
    <scope>NUCLEOTIDE SEQUENCE</scope>
</reference>
<name>I3T5E7_MEDTR</name>
<organism evidence="1">
    <name type="scientific">Medicago truncatula</name>
    <name type="common">Barrel medic</name>
    <name type="synonym">Medicago tribuloides</name>
    <dbReference type="NCBI Taxonomy" id="3880"/>
    <lineage>
        <taxon>Eukaryota</taxon>
        <taxon>Viridiplantae</taxon>
        <taxon>Streptophyta</taxon>
        <taxon>Embryophyta</taxon>
        <taxon>Tracheophyta</taxon>
        <taxon>Spermatophyta</taxon>
        <taxon>Magnoliopsida</taxon>
        <taxon>eudicotyledons</taxon>
        <taxon>Gunneridae</taxon>
        <taxon>Pentapetalae</taxon>
        <taxon>rosids</taxon>
        <taxon>fabids</taxon>
        <taxon>Fabales</taxon>
        <taxon>Fabaceae</taxon>
        <taxon>Papilionoideae</taxon>
        <taxon>50 kb inversion clade</taxon>
        <taxon>NPAAA clade</taxon>
        <taxon>Hologalegina</taxon>
        <taxon>IRL clade</taxon>
        <taxon>Trifolieae</taxon>
        <taxon>Medicago</taxon>
    </lineage>
</organism>
<proteinExistence type="evidence at transcript level"/>
<accession>I3T5E7</accession>
<protein>
    <submittedName>
        <fullName evidence="1">Uncharacterized protein</fullName>
    </submittedName>
</protein>
<sequence>MSIKYAKKSQIVFTTKINPSCITIFHILPPPSLTINRIPISLRLNNIPRHRRRRRRNTKSMFRNRYIKPGRSFPLQNSIILRPRILVRRKNQG</sequence>
<dbReference type="AlphaFoldDB" id="I3T5E7"/>
<dbReference type="EMBL" id="BT147945">
    <property type="protein sequence ID" value="AFK47739.1"/>
    <property type="molecule type" value="mRNA"/>
</dbReference>